<proteinExistence type="predicted"/>
<comment type="caution">
    <text evidence="2">The sequence shown here is derived from an EMBL/GenBank/DDBJ whole genome shotgun (WGS) entry which is preliminary data.</text>
</comment>
<accession>A0A8H5PCV4</accession>
<feature type="region of interest" description="Disordered" evidence="1">
    <location>
        <begin position="361"/>
        <end position="409"/>
    </location>
</feature>
<reference evidence="2 3" key="1">
    <citation type="submission" date="2020-05" db="EMBL/GenBank/DDBJ databases">
        <title>Identification and distribution of gene clusters putatively required for synthesis of sphingolipid metabolism inhibitors in phylogenetically diverse species of the filamentous fungus Fusarium.</title>
        <authorList>
            <person name="Kim H.-S."/>
            <person name="Busman M."/>
            <person name="Brown D.W."/>
            <person name="Divon H."/>
            <person name="Uhlig S."/>
            <person name="Proctor R.H."/>
        </authorList>
    </citation>
    <scope>NUCLEOTIDE SEQUENCE [LARGE SCALE GENOMIC DNA]</scope>
    <source>
        <strain evidence="2 3">NRRL 66333</strain>
    </source>
</reference>
<name>A0A8H5PCV4_GIBSU</name>
<dbReference type="OrthoDB" id="5097773at2759"/>
<feature type="compositionally biased region" description="Polar residues" evidence="1">
    <location>
        <begin position="364"/>
        <end position="377"/>
    </location>
</feature>
<gene>
    <name evidence="2" type="ORF">FSUBG_9459</name>
</gene>
<evidence type="ECO:0000313" key="2">
    <source>
        <dbReference type="EMBL" id="KAF5594357.1"/>
    </source>
</evidence>
<sequence>MKQNGVSQMELTTQYSRHFFRRGAHLDLREILEGLPSSIRYLHLYCVSLGHSGPLKNGIVHIEIPRTSELRYIHIFTCTFLALPNVRRFHVSAPGDLKLNVYFETLPSGLVCLGHNGENLSISRDCPKFEAYTSTTNRLPSQSLKEDLTDQFQSQLEAAQSTEETQNMLGFRIKNSMGNRLELPRRYPGPFPTDEAVSKHIVPLESPSKYEKYLNEATTSCRNVQRSIDSLRLATDMTRELKKDNAKALDALSTLALGTVPDDQYYKAMIKSCDVVARCKNVMMERQGHLKSTLTTFKENIEAYKKQKKKEFETAIWMGVGEVAVAVIFALFTGNPAVAVPALVDATVTIAGAAQQVDLPGLSSHAQDQSSGASSEQPEAPASKVQKTPIKSAKAATSEKPGSKAGDKAKDIGKAAWSAGNKIFKAWKVYNGNMAIKHEAEKVRRQSIDESLSAAASTASEIITTSSPPFDYFGLLSDWEEIKVQVDEMFNVLKFKLGSDTIPGLEEYQSALKKMIIRGKTLIEAQRQMQLDVNAYLGGVAENALRTKRKTDIERAAKEIASHPFPTHNHIDALSRSLVVLKRVAVLRLHQYLLRLRYLSSRYSDISVSASPETSVDDLEAVVRSLVSQVDSLSKGAHNNQTVPRIEFSTKNNEDYNIFVPEWKAWLKENREIPFLISYKHPSGYGYYDLRIDRISAQFLKNDGQALTNVNYDISLGPIMVDRDPDDKLHQYCADEFRIKKTDDQGDWTSASQTDSDAKILPALFTSGTIDLSHTNLGNIELSEVAEVKLVVFARGTPLNNVS</sequence>
<evidence type="ECO:0000313" key="3">
    <source>
        <dbReference type="Proteomes" id="UP000547976"/>
    </source>
</evidence>
<dbReference type="GeneID" id="59322692"/>
<dbReference type="RefSeq" id="XP_036535036.1">
    <property type="nucleotide sequence ID" value="XM_036687974.1"/>
</dbReference>
<dbReference type="AlphaFoldDB" id="A0A8H5PCV4"/>
<keyword evidence="3" id="KW-1185">Reference proteome</keyword>
<dbReference type="EMBL" id="JAAOAV010000147">
    <property type="protein sequence ID" value="KAF5594357.1"/>
    <property type="molecule type" value="Genomic_DNA"/>
</dbReference>
<dbReference type="Proteomes" id="UP000547976">
    <property type="component" value="Unassembled WGS sequence"/>
</dbReference>
<organism evidence="2 3">
    <name type="scientific">Gibberella subglutinans</name>
    <name type="common">Fusarium subglutinans</name>
    <dbReference type="NCBI Taxonomy" id="42677"/>
    <lineage>
        <taxon>Eukaryota</taxon>
        <taxon>Fungi</taxon>
        <taxon>Dikarya</taxon>
        <taxon>Ascomycota</taxon>
        <taxon>Pezizomycotina</taxon>
        <taxon>Sordariomycetes</taxon>
        <taxon>Hypocreomycetidae</taxon>
        <taxon>Hypocreales</taxon>
        <taxon>Nectriaceae</taxon>
        <taxon>Fusarium</taxon>
        <taxon>Fusarium fujikuroi species complex</taxon>
    </lineage>
</organism>
<evidence type="ECO:0000256" key="1">
    <source>
        <dbReference type="SAM" id="MobiDB-lite"/>
    </source>
</evidence>
<protein>
    <submittedName>
        <fullName evidence="2">Uncharacterized protein</fullName>
    </submittedName>
</protein>